<dbReference type="PROSITE" id="PS50011">
    <property type="entry name" value="PROTEIN_KINASE_DOM"/>
    <property type="match status" value="1"/>
</dbReference>
<dbReference type="CDD" id="cd00180">
    <property type="entry name" value="PKc"/>
    <property type="match status" value="1"/>
</dbReference>
<dbReference type="PANTHER" id="PTHR48011:SF5">
    <property type="entry name" value="PROTEIN KINASE DOMAIN-CONTAINING PROTEIN"/>
    <property type="match status" value="1"/>
</dbReference>
<dbReference type="AlphaFoldDB" id="A0A8H7AR52"/>
<dbReference type="SMART" id="SM00220">
    <property type="entry name" value="S_TKc"/>
    <property type="match status" value="1"/>
</dbReference>
<dbReference type="GO" id="GO:0004672">
    <property type="term" value="F:protein kinase activity"/>
    <property type="evidence" value="ECO:0007669"/>
    <property type="project" value="InterPro"/>
</dbReference>
<organism evidence="2 3">
    <name type="scientific">Endocarpon pusillum</name>
    <dbReference type="NCBI Taxonomy" id="364733"/>
    <lineage>
        <taxon>Eukaryota</taxon>
        <taxon>Fungi</taxon>
        <taxon>Dikarya</taxon>
        <taxon>Ascomycota</taxon>
        <taxon>Pezizomycotina</taxon>
        <taxon>Eurotiomycetes</taxon>
        <taxon>Chaetothyriomycetidae</taxon>
        <taxon>Verrucariales</taxon>
        <taxon>Verrucariaceae</taxon>
        <taxon>Endocarpon</taxon>
    </lineage>
</organism>
<dbReference type="OrthoDB" id="5400920at2759"/>
<accession>A0A8H7AR52</accession>
<dbReference type="Gene3D" id="1.10.510.10">
    <property type="entry name" value="Transferase(Phosphotransferase) domain 1"/>
    <property type="match status" value="1"/>
</dbReference>
<dbReference type="GO" id="GO:0007165">
    <property type="term" value="P:signal transduction"/>
    <property type="evidence" value="ECO:0007669"/>
    <property type="project" value="TreeGrafter"/>
</dbReference>
<protein>
    <recommendedName>
        <fullName evidence="1">Protein kinase domain-containing protein</fullName>
    </recommendedName>
</protein>
<gene>
    <name evidence="2" type="ORF">GJ744_000284</name>
</gene>
<evidence type="ECO:0000259" key="1">
    <source>
        <dbReference type="PROSITE" id="PS50011"/>
    </source>
</evidence>
<keyword evidence="3" id="KW-1185">Reference proteome</keyword>
<feature type="domain" description="Protein kinase" evidence="1">
    <location>
        <begin position="1"/>
        <end position="193"/>
    </location>
</feature>
<sequence>MKPVADMNLATYLSATANLEDRKNCLRRFFGCLATAVDYLHSQKVRHKDIKPENILVKDRSVLLTDFGTSHNWADDSKSSTSGTIGAFTRRYCAPEVAAYATRNPASDIWSLGCVFIEMSTVLMNRTIQELRKFYEENGTKGHTTKPWIWVGPCVVLIRWGDRQRQNWCLRSWISKDLRLTLAFVAIETTTHV</sequence>
<dbReference type="InterPro" id="IPR011009">
    <property type="entry name" value="Kinase-like_dom_sf"/>
</dbReference>
<dbReference type="PANTHER" id="PTHR48011">
    <property type="entry name" value="CCR4-NOT TRANSCRIPTIONAL COMPLEX SUBUNIT CAF120-RELATED"/>
    <property type="match status" value="1"/>
</dbReference>
<dbReference type="InterPro" id="IPR000719">
    <property type="entry name" value="Prot_kinase_dom"/>
</dbReference>
<dbReference type="SUPFAM" id="SSF56112">
    <property type="entry name" value="Protein kinase-like (PK-like)"/>
    <property type="match status" value="1"/>
</dbReference>
<name>A0A8H7AR52_9EURO</name>
<dbReference type="Proteomes" id="UP000606974">
    <property type="component" value="Unassembled WGS sequence"/>
</dbReference>
<evidence type="ECO:0000313" key="2">
    <source>
        <dbReference type="EMBL" id="KAF7512717.1"/>
    </source>
</evidence>
<evidence type="ECO:0000313" key="3">
    <source>
        <dbReference type="Proteomes" id="UP000606974"/>
    </source>
</evidence>
<dbReference type="Pfam" id="PF00069">
    <property type="entry name" value="Pkinase"/>
    <property type="match status" value="1"/>
</dbReference>
<dbReference type="GO" id="GO:0005524">
    <property type="term" value="F:ATP binding"/>
    <property type="evidence" value="ECO:0007669"/>
    <property type="project" value="InterPro"/>
</dbReference>
<dbReference type="EMBL" id="JAACFV010000010">
    <property type="protein sequence ID" value="KAF7512717.1"/>
    <property type="molecule type" value="Genomic_DNA"/>
</dbReference>
<reference evidence="2" key="1">
    <citation type="submission" date="2020-02" db="EMBL/GenBank/DDBJ databases">
        <authorList>
            <person name="Palmer J.M."/>
        </authorList>
    </citation>
    <scope>NUCLEOTIDE SEQUENCE</scope>
    <source>
        <strain evidence="2">EPUS1.4</strain>
        <tissue evidence="2">Thallus</tissue>
    </source>
</reference>
<dbReference type="PROSITE" id="PS00108">
    <property type="entry name" value="PROTEIN_KINASE_ST"/>
    <property type="match status" value="1"/>
</dbReference>
<dbReference type="InterPro" id="IPR052751">
    <property type="entry name" value="Plant_MAPKKK"/>
</dbReference>
<proteinExistence type="predicted"/>
<dbReference type="InterPro" id="IPR008271">
    <property type="entry name" value="Ser/Thr_kinase_AS"/>
</dbReference>
<comment type="caution">
    <text evidence="2">The sequence shown here is derived from an EMBL/GenBank/DDBJ whole genome shotgun (WGS) entry which is preliminary data.</text>
</comment>